<evidence type="ECO:0000313" key="6">
    <source>
        <dbReference type="Proteomes" id="UP001521222"/>
    </source>
</evidence>
<sequence>MHFLLISAALAASVDAFALPKWATRATSSALPALDLTHFNTPKYAKPLSLAEALSGQNASVTTMNETALQNAKAALPLLVLPVNVTLPNNTTALEEELANFSKRQSTCSSVRTRTEWDSATDTQKQNYITAIKCLMGKPASGQFSTSKSRYDDLVGLHQALTPNVHGNAKFLLWHRYYVWTFEQLLREECSFTDNLLWFDETRYAGKFASSSIFSSKWFGSISLSGNCVTDGQFANLACVFGPGSTNTAHCLSRNNDDTKTTNTGNAIVNACNSRTTYADMASCSEGGAHAWGHNGIGAVMSDVYASPSDPVFFLHHGFVDRNFRIWQNQNPSVRTTTIGGTDASGNALTLNTKINVYGFKPDTTISAVLDTTKALCYKYNY</sequence>
<evidence type="ECO:0000259" key="3">
    <source>
        <dbReference type="PROSITE" id="PS00497"/>
    </source>
</evidence>
<dbReference type="PANTHER" id="PTHR11474">
    <property type="entry name" value="TYROSINASE FAMILY MEMBER"/>
    <property type="match status" value="1"/>
</dbReference>
<dbReference type="EMBL" id="JAKIXB020000051">
    <property type="protein sequence ID" value="KAL1591863.1"/>
    <property type="molecule type" value="Genomic_DNA"/>
</dbReference>
<feature type="domain" description="Tyrosinase copper-binding" evidence="3">
    <location>
        <begin position="166"/>
        <end position="183"/>
    </location>
</feature>
<dbReference type="Pfam" id="PF00264">
    <property type="entry name" value="Tyrosinase"/>
    <property type="match status" value="1"/>
</dbReference>
<dbReference type="PANTHER" id="PTHR11474:SF116">
    <property type="entry name" value="TYROSINASE"/>
    <property type="match status" value="1"/>
</dbReference>
<protein>
    <recommendedName>
        <fullName evidence="3 4">Tyrosinase copper-binding domain-containing protein</fullName>
    </recommendedName>
</protein>
<keyword evidence="1" id="KW-0479">Metal-binding</keyword>
<evidence type="ECO:0000256" key="1">
    <source>
        <dbReference type="ARBA" id="ARBA00022723"/>
    </source>
</evidence>
<dbReference type="SUPFAM" id="SSF48056">
    <property type="entry name" value="Di-copper centre-containing domain"/>
    <property type="match status" value="1"/>
</dbReference>
<reference evidence="5 6" key="1">
    <citation type="submission" date="2024-02" db="EMBL/GenBank/DDBJ databases">
        <title>De novo assembly and annotation of 12 fungi associated with fruit tree decline syndrome in Ontario, Canada.</title>
        <authorList>
            <person name="Sulman M."/>
            <person name="Ellouze W."/>
            <person name="Ilyukhin E."/>
        </authorList>
    </citation>
    <scope>NUCLEOTIDE SEQUENCE [LARGE SCALE GENOMIC DNA]</scope>
    <source>
        <strain evidence="5 6">M97-236</strain>
    </source>
</reference>
<keyword evidence="6" id="KW-1185">Reference proteome</keyword>
<name>A0ABR3QI93_9PLEO</name>
<evidence type="ECO:0000259" key="4">
    <source>
        <dbReference type="PROSITE" id="PS00498"/>
    </source>
</evidence>
<dbReference type="PRINTS" id="PR00092">
    <property type="entry name" value="TYROSINASE"/>
</dbReference>
<organism evidence="5 6">
    <name type="scientific">Nothophoma quercina</name>
    <dbReference type="NCBI Taxonomy" id="749835"/>
    <lineage>
        <taxon>Eukaryota</taxon>
        <taxon>Fungi</taxon>
        <taxon>Dikarya</taxon>
        <taxon>Ascomycota</taxon>
        <taxon>Pezizomycotina</taxon>
        <taxon>Dothideomycetes</taxon>
        <taxon>Pleosporomycetidae</taxon>
        <taxon>Pleosporales</taxon>
        <taxon>Pleosporineae</taxon>
        <taxon>Didymellaceae</taxon>
        <taxon>Nothophoma</taxon>
    </lineage>
</organism>
<dbReference type="InterPro" id="IPR050316">
    <property type="entry name" value="Tyrosinase/Hemocyanin"/>
</dbReference>
<feature type="chain" id="PRO_5045044922" description="Tyrosinase copper-binding domain-containing protein" evidence="2">
    <location>
        <begin position="17"/>
        <end position="382"/>
    </location>
</feature>
<proteinExistence type="predicted"/>
<dbReference type="PROSITE" id="PS00497">
    <property type="entry name" value="TYROSINASE_1"/>
    <property type="match status" value="1"/>
</dbReference>
<dbReference type="Gene3D" id="1.10.1280.10">
    <property type="entry name" value="Di-copper center containing domain from catechol oxidase"/>
    <property type="match status" value="1"/>
</dbReference>
<dbReference type="InterPro" id="IPR008922">
    <property type="entry name" value="Di-copper_centre_dom_sf"/>
</dbReference>
<accession>A0ABR3QI93</accession>
<feature type="signal peptide" evidence="2">
    <location>
        <begin position="1"/>
        <end position="16"/>
    </location>
</feature>
<dbReference type="PROSITE" id="PS00498">
    <property type="entry name" value="TYROSINASE_2"/>
    <property type="match status" value="1"/>
</dbReference>
<dbReference type="InterPro" id="IPR002227">
    <property type="entry name" value="Tyrosinase_Cu-bd"/>
</dbReference>
<keyword evidence="2" id="KW-0732">Signal</keyword>
<evidence type="ECO:0000313" key="5">
    <source>
        <dbReference type="EMBL" id="KAL1591863.1"/>
    </source>
</evidence>
<dbReference type="Proteomes" id="UP001521222">
    <property type="component" value="Unassembled WGS sequence"/>
</dbReference>
<evidence type="ECO:0000256" key="2">
    <source>
        <dbReference type="SAM" id="SignalP"/>
    </source>
</evidence>
<comment type="caution">
    <text evidence="5">The sequence shown here is derived from an EMBL/GenBank/DDBJ whole genome shotgun (WGS) entry which is preliminary data.</text>
</comment>
<feature type="domain" description="Tyrosinase copper-binding" evidence="4">
    <location>
        <begin position="310"/>
        <end position="321"/>
    </location>
</feature>
<gene>
    <name evidence="5" type="ORF">SLS59_009990</name>
</gene>